<dbReference type="EMBL" id="JRYR02000001">
    <property type="protein sequence ID" value="OHX67122.1"/>
    <property type="molecule type" value="Genomic_DNA"/>
</dbReference>
<dbReference type="Gene3D" id="2.40.30.170">
    <property type="match status" value="1"/>
</dbReference>
<dbReference type="PANTHER" id="PTHR30469:SF33">
    <property type="entry name" value="SLR1207 PROTEIN"/>
    <property type="match status" value="1"/>
</dbReference>
<dbReference type="PANTHER" id="PTHR30469">
    <property type="entry name" value="MULTIDRUG RESISTANCE PROTEIN MDTA"/>
    <property type="match status" value="1"/>
</dbReference>
<protein>
    <submittedName>
        <fullName evidence="3">Uncharacterized protein</fullName>
    </submittedName>
</protein>
<evidence type="ECO:0000313" key="3">
    <source>
        <dbReference type="EMBL" id="OHX67122.1"/>
    </source>
</evidence>
<organism evidence="3 4">
    <name type="scientific">Flammeovirga pacifica</name>
    <dbReference type="NCBI Taxonomy" id="915059"/>
    <lineage>
        <taxon>Bacteria</taxon>
        <taxon>Pseudomonadati</taxon>
        <taxon>Bacteroidota</taxon>
        <taxon>Cytophagia</taxon>
        <taxon>Cytophagales</taxon>
        <taxon>Flammeovirgaceae</taxon>
        <taxon>Flammeovirga</taxon>
    </lineage>
</organism>
<dbReference type="Proteomes" id="UP000179797">
    <property type="component" value="Unassembled WGS sequence"/>
</dbReference>
<dbReference type="GO" id="GO:1990281">
    <property type="term" value="C:efflux pump complex"/>
    <property type="evidence" value="ECO:0007669"/>
    <property type="project" value="TreeGrafter"/>
</dbReference>
<dbReference type="RefSeq" id="WP_044225913.1">
    <property type="nucleotide sequence ID" value="NZ_JRYR02000001.1"/>
</dbReference>
<dbReference type="OrthoDB" id="9809068at2"/>
<sequence>MKSTYFVLFIIIIAVFSAFAFKEQQKEDRLKNKGVHPYYTIIKKEKKISGHIEPVKEIHLKPQISGVIHQLYVRPGDYVRKGDLIATLKVIVDPLSLEDAENKMLIVKENYQLAKLELERNKKLFDAGGISLSAYQKIKNEAQNLYQELNSIKRKIQLIEKGHISGEKQISNQVFSTISGIVLSTPFKEGSYVIETNTFNEGSTIATVADMNKMLFKGMVPENDIQFLKPNMHFPVLINATGNQSFNAILSYISPKGKQVNGISKFEIEALIQYEQNKHLVIRSGYSAIANILIEETDSVLAIKEELLHFDQKEKSYVYLNNEGNKEKKYVEIGISNGTEIEITKGLTKNSLLKI</sequence>
<keyword evidence="4" id="KW-1185">Reference proteome</keyword>
<reference evidence="3 4" key="1">
    <citation type="journal article" date="2012" name="Int. J. Syst. Evol. Microbiol.">
        <title>Flammeovirga pacifica sp. nov., isolated from deep-sea sediment.</title>
        <authorList>
            <person name="Xu H."/>
            <person name="Fu Y."/>
            <person name="Yang N."/>
            <person name="Ding Z."/>
            <person name="Lai Q."/>
            <person name="Zeng R."/>
        </authorList>
    </citation>
    <scope>NUCLEOTIDE SEQUENCE [LARGE SCALE GENOMIC DNA]</scope>
    <source>
        <strain evidence="4">DSM 24597 / LMG 26175 / WPAGA1</strain>
    </source>
</reference>
<dbReference type="SUPFAM" id="SSF111369">
    <property type="entry name" value="HlyD-like secretion proteins"/>
    <property type="match status" value="1"/>
</dbReference>
<feature type="coiled-coil region" evidence="2">
    <location>
        <begin position="97"/>
        <end position="162"/>
    </location>
</feature>
<dbReference type="STRING" id="915059.NH26_12600"/>
<comment type="caution">
    <text evidence="3">The sequence shown here is derived from an EMBL/GenBank/DDBJ whole genome shotgun (WGS) entry which is preliminary data.</text>
</comment>
<evidence type="ECO:0000256" key="2">
    <source>
        <dbReference type="SAM" id="Coils"/>
    </source>
</evidence>
<accession>A0A1S1Z1K3</accession>
<proteinExistence type="inferred from homology"/>
<dbReference type="GO" id="GO:0015562">
    <property type="term" value="F:efflux transmembrane transporter activity"/>
    <property type="evidence" value="ECO:0007669"/>
    <property type="project" value="TreeGrafter"/>
</dbReference>
<comment type="similarity">
    <text evidence="1">Belongs to the membrane fusion protein (MFP) (TC 8.A.1) family.</text>
</comment>
<gene>
    <name evidence="3" type="ORF">NH26_12600</name>
</gene>
<keyword evidence="2" id="KW-0175">Coiled coil</keyword>
<dbReference type="InterPro" id="IPR006143">
    <property type="entry name" value="RND_pump_MFP"/>
</dbReference>
<dbReference type="NCBIfam" id="TIGR01730">
    <property type="entry name" value="RND_mfp"/>
    <property type="match status" value="1"/>
</dbReference>
<dbReference type="AlphaFoldDB" id="A0A1S1Z1K3"/>
<dbReference type="Gene3D" id="2.40.50.100">
    <property type="match status" value="1"/>
</dbReference>
<evidence type="ECO:0000313" key="4">
    <source>
        <dbReference type="Proteomes" id="UP000179797"/>
    </source>
</evidence>
<dbReference type="Gene3D" id="2.40.420.20">
    <property type="match status" value="1"/>
</dbReference>
<name>A0A1S1Z1K3_FLAPC</name>
<evidence type="ECO:0000256" key="1">
    <source>
        <dbReference type="ARBA" id="ARBA00009477"/>
    </source>
</evidence>